<protein>
    <submittedName>
        <fullName evidence="1">Uncharacterized protein</fullName>
    </submittedName>
</protein>
<reference evidence="1" key="1">
    <citation type="submission" date="2022-04" db="EMBL/GenBank/DDBJ databases">
        <title>Chromosome-scale genome assembly of Holotrichia oblita Faldermann.</title>
        <authorList>
            <person name="Rongchong L."/>
        </authorList>
    </citation>
    <scope>NUCLEOTIDE SEQUENCE</scope>
    <source>
        <strain evidence="1">81SQS9</strain>
    </source>
</reference>
<sequence>MDFDVPADEEMTEYERLRQKNMKEFEAMMSEFADDINESVTTLNNYEKVQNNKRKRKTASASFQIPEELLFERRRSDRLLNVTPRFSYTDLEDDEDFESTKRKYVDNVDELERIVFRKKRSSTKKSTIVPYVAVENITNKYLENIAMRVVDKTYCSRIGTSCHQCRQKTLDSKTYCRSGNCVGVRGQFCGVCLKNRYGENAKDALLDPGWKCPPCRGLCNCSICRTRQGKRPTGILAPLAFQNGHKSVKDFLLSLNEKYDYVNDSPPKRVKRRKFTDDDQFFLGFERNLVNDGDLVGFNKDNKPVMSNS</sequence>
<evidence type="ECO:0000313" key="2">
    <source>
        <dbReference type="Proteomes" id="UP001056778"/>
    </source>
</evidence>
<gene>
    <name evidence="1" type="ORF">MML48_1g02483</name>
</gene>
<dbReference type="Proteomes" id="UP001056778">
    <property type="component" value="Chromosome 1"/>
</dbReference>
<evidence type="ECO:0000313" key="1">
    <source>
        <dbReference type="EMBL" id="KAI4470600.1"/>
    </source>
</evidence>
<name>A0ACB9TUS5_HOLOL</name>
<organism evidence="1 2">
    <name type="scientific">Holotrichia oblita</name>
    <name type="common">Chafer beetle</name>
    <dbReference type="NCBI Taxonomy" id="644536"/>
    <lineage>
        <taxon>Eukaryota</taxon>
        <taxon>Metazoa</taxon>
        <taxon>Ecdysozoa</taxon>
        <taxon>Arthropoda</taxon>
        <taxon>Hexapoda</taxon>
        <taxon>Insecta</taxon>
        <taxon>Pterygota</taxon>
        <taxon>Neoptera</taxon>
        <taxon>Endopterygota</taxon>
        <taxon>Coleoptera</taxon>
        <taxon>Polyphaga</taxon>
        <taxon>Scarabaeiformia</taxon>
        <taxon>Scarabaeidae</taxon>
        <taxon>Melolonthinae</taxon>
        <taxon>Holotrichia</taxon>
    </lineage>
</organism>
<proteinExistence type="predicted"/>
<accession>A0ACB9TUS5</accession>
<dbReference type="EMBL" id="CM043015">
    <property type="protein sequence ID" value="KAI4470600.1"/>
    <property type="molecule type" value="Genomic_DNA"/>
</dbReference>
<keyword evidence="2" id="KW-1185">Reference proteome</keyword>
<comment type="caution">
    <text evidence="1">The sequence shown here is derived from an EMBL/GenBank/DDBJ whole genome shotgun (WGS) entry which is preliminary data.</text>
</comment>